<dbReference type="EMBL" id="BJWK01000019">
    <property type="protein sequence ID" value="GEM12136.1"/>
    <property type="molecule type" value="Genomic_DNA"/>
</dbReference>
<evidence type="ECO:0000313" key="2">
    <source>
        <dbReference type="EMBL" id="GEM12136.1"/>
    </source>
</evidence>
<evidence type="ECO:0008006" key="4">
    <source>
        <dbReference type="Google" id="ProtNLM"/>
    </source>
</evidence>
<feature type="region of interest" description="Disordered" evidence="1">
    <location>
        <begin position="126"/>
        <end position="231"/>
    </location>
</feature>
<sequence>MAADLSVPLDELIETKLGALSLRDDDEMVNFVKGLVEEESFEPEDRKSAILGMLEADEEDETTSSAVDELLGETTGYQDAVAARRRAEAAAKAPVKAAVEKAKKPLTAEEEAVRKAELLKTYGYMAEETEGERLEREEAERQAQSDKAYKDPSQMSRKQRKKALEGVDLLALPNLNQHHVQEQERQRREASSKAAQAKKAKDDADRRKQKEDAAKKLEEKRKRAQKVERKG</sequence>
<reference evidence="2 3" key="1">
    <citation type="submission" date="2019-07" db="EMBL/GenBank/DDBJ databases">
        <title>Rhodotorula toruloides NBRC10032 genome sequencing.</title>
        <authorList>
            <person name="Shida Y."/>
            <person name="Takaku H."/>
            <person name="Ogasawara W."/>
            <person name="Mori K."/>
        </authorList>
    </citation>
    <scope>NUCLEOTIDE SEQUENCE [LARGE SCALE GENOMIC DNA]</scope>
    <source>
        <strain evidence="2 3">NBRC10032</strain>
    </source>
</reference>
<feature type="compositionally biased region" description="Basic and acidic residues" evidence="1">
    <location>
        <begin position="179"/>
        <end position="191"/>
    </location>
</feature>
<organism evidence="2 3">
    <name type="scientific">Rhodotorula toruloides</name>
    <name type="common">Yeast</name>
    <name type="synonym">Rhodosporidium toruloides</name>
    <dbReference type="NCBI Taxonomy" id="5286"/>
    <lineage>
        <taxon>Eukaryota</taxon>
        <taxon>Fungi</taxon>
        <taxon>Dikarya</taxon>
        <taxon>Basidiomycota</taxon>
        <taxon>Pucciniomycotina</taxon>
        <taxon>Microbotryomycetes</taxon>
        <taxon>Sporidiobolales</taxon>
        <taxon>Sporidiobolaceae</taxon>
        <taxon>Rhodotorula</taxon>
    </lineage>
</organism>
<dbReference type="PANTHER" id="PTHR31684:SF2">
    <property type="entry name" value="COILED-COIL DOMAIN-CONTAINING PROTEIN 43"/>
    <property type="match status" value="1"/>
</dbReference>
<proteinExistence type="predicted"/>
<feature type="compositionally biased region" description="Basic and acidic residues" evidence="1">
    <location>
        <begin position="131"/>
        <end position="150"/>
    </location>
</feature>
<dbReference type="OrthoDB" id="18679at2759"/>
<dbReference type="InterPro" id="IPR037666">
    <property type="entry name" value="CCDC43"/>
</dbReference>
<dbReference type="PANTHER" id="PTHR31684">
    <property type="entry name" value="COILED-COIL DOMAIN-CONTAINING PROTEIN 43"/>
    <property type="match status" value="1"/>
</dbReference>
<dbReference type="Proteomes" id="UP000321518">
    <property type="component" value="Unassembled WGS sequence"/>
</dbReference>
<accession>A0A511KQI2</accession>
<protein>
    <recommendedName>
        <fullName evidence="4">Coiled-coil domain-containing protein 43</fullName>
    </recommendedName>
</protein>
<name>A0A511KQI2_RHOTO</name>
<evidence type="ECO:0000313" key="3">
    <source>
        <dbReference type="Proteomes" id="UP000321518"/>
    </source>
</evidence>
<gene>
    <name evidence="2" type="ORF">Rt10032_c19g6153</name>
</gene>
<dbReference type="AlphaFoldDB" id="A0A511KQI2"/>
<comment type="caution">
    <text evidence="2">The sequence shown here is derived from an EMBL/GenBank/DDBJ whole genome shotgun (WGS) entry which is preliminary data.</text>
</comment>
<feature type="compositionally biased region" description="Basic and acidic residues" evidence="1">
    <location>
        <begin position="199"/>
        <end position="231"/>
    </location>
</feature>
<evidence type="ECO:0000256" key="1">
    <source>
        <dbReference type="SAM" id="MobiDB-lite"/>
    </source>
</evidence>